<gene>
    <name evidence="2" type="ORF">SAMN04487946_101668</name>
</gene>
<dbReference type="GO" id="GO:0045936">
    <property type="term" value="P:negative regulation of phosphate metabolic process"/>
    <property type="evidence" value="ECO:0007669"/>
    <property type="project" value="InterPro"/>
</dbReference>
<organism evidence="2 3">
    <name type="scientific">Halobellus clavatus</name>
    <dbReference type="NCBI Taxonomy" id="660517"/>
    <lineage>
        <taxon>Archaea</taxon>
        <taxon>Methanobacteriati</taxon>
        <taxon>Methanobacteriota</taxon>
        <taxon>Stenosarchaea group</taxon>
        <taxon>Halobacteria</taxon>
        <taxon>Halobacteriales</taxon>
        <taxon>Haloferacaceae</taxon>
        <taxon>Halobellus</taxon>
    </lineage>
</organism>
<dbReference type="InterPro" id="IPR037914">
    <property type="entry name" value="SpoVT-AbrB_sf"/>
</dbReference>
<dbReference type="PANTHER" id="PTHR42930:SF6">
    <property type="entry name" value="PHOSPHATE REGULATORY PROTEIN-LIKE PROTEIN"/>
    <property type="match status" value="1"/>
</dbReference>
<dbReference type="GO" id="GO:0030643">
    <property type="term" value="P:intracellular phosphate ion homeostasis"/>
    <property type="evidence" value="ECO:0007669"/>
    <property type="project" value="InterPro"/>
</dbReference>
<dbReference type="PANTHER" id="PTHR42930">
    <property type="entry name" value="PHOSPHATE-SPECIFIC TRANSPORT SYSTEM ACCESSORY PROTEIN PHOU"/>
    <property type="match status" value="1"/>
</dbReference>
<dbReference type="AlphaFoldDB" id="A0A1H3DME6"/>
<dbReference type="InterPro" id="IPR028366">
    <property type="entry name" value="PhoU"/>
</dbReference>
<evidence type="ECO:0000259" key="1">
    <source>
        <dbReference type="SMART" id="SM00966"/>
    </source>
</evidence>
<dbReference type="SUPFAM" id="SSF109755">
    <property type="entry name" value="PhoU-like"/>
    <property type="match status" value="1"/>
</dbReference>
<dbReference type="SMART" id="SM00966">
    <property type="entry name" value="SpoVT_AbrB"/>
    <property type="match status" value="1"/>
</dbReference>
<reference evidence="3" key="1">
    <citation type="submission" date="2016-10" db="EMBL/GenBank/DDBJ databases">
        <authorList>
            <person name="Varghese N."/>
            <person name="Submissions S."/>
        </authorList>
    </citation>
    <scope>NUCLEOTIDE SEQUENCE [LARGE SCALE GENOMIC DNA]</scope>
    <source>
        <strain evidence="3">CGMCC 1.10118</strain>
    </source>
</reference>
<dbReference type="RefSeq" id="WP_089765083.1">
    <property type="nucleotide sequence ID" value="NZ_FNPB01000001.1"/>
</dbReference>
<dbReference type="Pfam" id="PF01895">
    <property type="entry name" value="PhoU"/>
    <property type="match status" value="1"/>
</dbReference>
<name>A0A1H3DME6_9EURY</name>
<dbReference type="OrthoDB" id="40991at2157"/>
<dbReference type="Pfam" id="PF04014">
    <property type="entry name" value="MazE_antitoxin"/>
    <property type="match status" value="1"/>
</dbReference>
<dbReference type="InterPro" id="IPR038078">
    <property type="entry name" value="PhoU-like_sf"/>
</dbReference>
<evidence type="ECO:0000313" key="2">
    <source>
        <dbReference type="EMBL" id="SDX67692.1"/>
    </source>
</evidence>
<dbReference type="STRING" id="660517.SAMN04487946_101668"/>
<dbReference type="SUPFAM" id="SSF89447">
    <property type="entry name" value="AbrB/MazE/MraZ-like"/>
    <property type="match status" value="1"/>
</dbReference>
<accession>A0A1H3DME6</accession>
<dbReference type="GO" id="GO:0003677">
    <property type="term" value="F:DNA binding"/>
    <property type="evidence" value="ECO:0007669"/>
    <property type="project" value="InterPro"/>
</dbReference>
<dbReference type="InterPro" id="IPR007159">
    <property type="entry name" value="SpoVT-AbrB_dom"/>
</dbReference>
<dbReference type="Gene3D" id="1.20.58.220">
    <property type="entry name" value="Phosphate transport system protein phou homolog 2, domain 2"/>
    <property type="match status" value="1"/>
</dbReference>
<feature type="domain" description="SpoVT-AbrB" evidence="1">
    <location>
        <begin position="7"/>
        <end position="54"/>
    </location>
</feature>
<sequence>MKRKIQKLGSSTLAVTLPAEWAREQDLQKGDELVVQRDESSGSLLVVPDTPAETEATATIDAASLDSESVQRAILAQYVLGRQLIEVESDGPIQPAVFDAITEIERQLMGLGVVEEGIDTVAIRCSVDPGDFELPTLMDRLWRTEATMRSEAVESLLEADDDLAERAIDRQRQVEKLFYLFLRLVFTTYRNPRLNESVGLETGFPLIGYRSVAQDVVLMAGAARELAEVVIDTDDFALDEETREHLTAAATALDDVATATRNAVTTPTATATTAGREALATLEACADRAQEHLETARPEPILALQRVLLTLRRSAGHAEDSLDVATHFAFRSAHAVETKDF</sequence>
<protein>
    <submittedName>
        <fullName evidence="2">Phosphate uptake regulator</fullName>
    </submittedName>
</protein>
<proteinExistence type="predicted"/>
<evidence type="ECO:0000313" key="3">
    <source>
        <dbReference type="Proteomes" id="UP000199170"/>
    </source>
</evidence>
<dbReference type="InterPro" id="IPR026022">
    <property type="entry name" value="PhoU_dom"/>
</dbReference>
<dbReference type="Proteomes" id="UP000199170">
    <property type="component" value="Unassembled WGS sequence"/>
</dbReference>
<keyword evidence="3" id="KW-1185">Reference proteome</keyword>
<dbReference type="EMBL" id="FNPB01000001">
    <property type="protein sequence ID" value="SDX67692.1"/>
    <property type="molecule type" value="Genomic_DNA"/>
</dbReference>